<dbReference type="OrthoDB" id="97788at2759"/>
<keyword evidence="3" id="KW-1185">Reference proteome</keyword>
<dbReference type="AlphaFoldDB" id="A0A8T1WS10"/>
<dbReference type="EMBL" id="JAGDFL010000227">
    <property type="protein sequence ID" value="KAG7395098.1"/>
    <property type="molecule type" value="Genomic_DNA"/>
</dbReference>
<proteinExistence type="predicted"/>
<reference evidence="2" key="1">
    <citation type="submission" date="2021-02" db="EMBL/GenBank/DDBJ databases">
        <authorList>
            <person name="Palmer J.M."/>
        </authorList>
    </citation>
    <scope>NUCLEOTIDE SEQUENCE</scope>
    <source>
        <strain evidence="2">SCRP23</strain>
    </source>
</reference>
<sequence>MGLMARFFAYATIVVALVTRMVSKILSMSAARIAALRKRLLGGSHVEISDGKKQLLDTGKEEDAAQKELASEWVALPEEETWEPGARDLLDDLLPTSKEPQASETEDELVELSDGEDKAAPRILRSGLKSGNI</sequence>
<accession>A0A8T1WS10</accession>
<dbReference type="Proteomes" id="UP000693981">
    <property type="component" value="Unassembled WGS sequence"/>
</dbReference>
<protein>
    <submittedName>
        <fullName evidence="2">Uncharacterized protein</fullName>
    </submittedName>
</protein>
<evidence type="ECO:0000313" key="2">
    <source>
        <dbReference type="EMBL" id="KAG7395098.1"/>
    </source>
</evidence>
<comment type="caution">
    <text evidence="2">The sequence shown here is derived from an EMBL/GenBank/DDBJ whole genome shotgun (WGS) entry which is preliminary data.</text>
</comment>
<feature type="region of interest" description="Disordered" evidence="1">
    <location>
        <begin position="90"/>
        <end position="133"/>
    </location>
</feature>
<name>A0A8T1WS10_9STRA</name>
<evidence type="ECO:0000256" key="1">
    <source>
        <dbReference type="SAM" id="MobiDB-lite"/>
    </source>
</evidence>
<evidence type="ECO:0000313" key="3">
    <source>
        <dbReference type="Proteomes" id="UP000693981"/>
    </source>
</evidence>
<feature type="compositionally biased region" description="Acidic residues" evidence="1">
    <location>
        <begin position="104"/>
        <end position="114"/>
    </location>
</feature>
<organism evidence="2 3">
    <name type="scientific">Phytophthora boehmeriae</name>
    <dbReference type="NCBI Taxonomy" id="109152"/>
    <lineage>
        <taxon>Eukaryota</taxon>
        <taxon>Sar</taxon>
        <taxon>Stramenopiles</taxon>
        <taxon>Oomycota</taxon>
        <taxon>Peronosporomycetes</taxon>
        <taxon>Peronosporales</taxon>
        <taxon>Peronosporaceae</taxon>
        <taxon>Phytophthora</taxon>
    </lineage>
</organism>
<gene>
    <name evidence="2" type="ORF">PHYBOEH_004250</name>
</gene>